<dbReference type="Pfam" id="PF15994">
    <property type="entry name" value="DUF4770"/>
    <property type="match status" value="1"/>
</dbReference>
<gene>
    <name evidence="4" type="ORF">DGUA_6G005805</name>
</gene>
<keyword evidence="5" id="KW-1185">Reference proteome</keyword>
<reference evidence="5" key="1">
    <citation type="submission" date="2018-01" db="EMBL/GenBank/DDBJ databases">
        <authorList>
            <person name="Alioto T."/>
            <person name="Alioto T."/>
        </authorList>
    </citation>
    <scope>NUCLEOTIDE SEQUENCE [LARGE SCALE GENOMIC DNA]</scope>
</reference>
<evidence type="ECO:0000259" key="3">
    <source>
        <dbReference type="Pfam" id="PF15995"/>
    </source>
</evidence>
<dbReference type="Proteomes" id="UP000268350">
    <property type="component" value="Unassembled WGS sequence"/>
</dbReference>
<feature type="domain" description="DUF4770" evidence="2">
    <location>
        <begin position="83"/>
        <end position="266"/>
    </location>
</feature>
<sequence length="749" mass="86197">MSLNSRRGSARSTSRDPQGLQTLRQIQHHLGPNATGKLACVEAGWYRDISNPQMDAALALKDALCDDMEQRTTRRTRQLVEVLGLRPLPSRKTLDLLMRMSRGNDLAFLWFLMEMCYKTEAHGRAYDINEQIIMSAIFWMDLYPTIQELDRVLPLPNASEKDRANAKAEIEPRRKQSRKVREHRSESENWKPKKPAQMGPLSPYFQEPPVIKSWHPTRNFFSQFPARPALLSNMPKDRGTGTRTRTSPLLSRWFGDYDRSDANRVTRSILYEEIRNIIASFNDAKLPANDVESMCTHHQRISEMEKSLKVQLEALKKQQCEELLSSPNRAQERRRKKVISELEQMVACCQARFREMAARARLSSTRKKLYSCASGGAPVDGKVFCLGNRSGGGDGFSEQTNVRLLEGENPLIQHCCPDFKLETMDCANCELYEPELSLPEQCKGKSLGRSSNLMQFLKLCDIEEEKLKEEGKEKAPPQSQSCSDSKKLFEFGVPGAEGFKFNYRRLFGPSKATRLDEQNLRLKAAFAKALDEDCEFLNATLNGEEEASLDVLVDRAAKRVFASDTKIFHEEYERLLRRTSQLNADRRLKLGKQHFDPEDIPLMKRILRMGLDAVAKDRRYVLPTMPNVHTVPYLIEWICSRYGKRYSQDDRERSYARNTFQMSILYDIMKYPLVKPPSQMHTRRLRSHSKNLREQQTTLFVEALMSVGRVFFSAMRSPLCHSPPGDTFYAYMPAAYRDTAFSINKKLHH</sequence>
<dbReference type="InterPro" id="IPR031935">
    <property type="entry name" value="DUF4770"/>
</dbReference>
<feature type="region of interest" description="Disordered" evidence="1">
    <location>
        <begin position="160"/>
        <end position="201"/>
    </location>
</feature>
<feature type="compositionally biased region" description="Basic and acidic residues" evidence="1">
    <location>
        <begin position="160"/>
        <end position="174"/>
    </location>
</feature>
<dbReference type="OrthoDB" id="6613664at2759"/>
<dbReference type="InterPro" id="IPR031936">
    <property type="entry name" value="DUF4771"/>
</dbReference>
<dbReference type="OMA" id="IDDDVQY"/>
<organism evidence="4 5">
    <name type="scientific">Drosophila guanche</name>
    <name type="common">Fruit fly</name>
    <dbReference type="NCBI Taxonomy" id="7266"/>
    <lineage>
        <taxon>Eukaryota</taxon>
        <taxon>Metazoa</taxon>
        <taxon>Ecdysozoa</taxon>
        <taxon>Arthropoda</taxon>
        <taxon>Hexapoda</taxon>
        <taxon>Insecta</taxon>
        <taxon>Pterygota</taxon>
        <taxon>Neoptera</taxon>
        <taxon>Endopterygota</taxon>
        <taxon>Diptera</taxon>
        <taxon>Brachycera</taxon>
        <taxon>Muscomorpha</taxon>
        <taxon>Ephydroidea</taxon>
        <taxon>Drosophilidae</taxon>
        <taxon>Drosophila</taxon>
        <taxon>Sophophora</taxon>
    </lineage>
</organism>
<feature type="domain" description="DUF4771" evidence="3">
    <location>
        <begin position="593"/>
        <end position="738"/>
    </location>
</feature>
<dbReference type="Pfam" id="PF15995">
    <property type="entry name" value="DUF4771"/>
    <property type="match status" value="1"/>
</dbReference>
<evidence type="ECO:0000313" key="5">
    <source>
        <dbReference type="Proteomes" id="UP000268350"/>
    </source>
</evidence>
<proteinExistence type="predicted"/>
<evidence type="ECO:0000259" key="2">
    <source>
        <dbReference type="Pfam" id="PF15994"/>
    </source>
</evidence>
<dbReference type="PANTHER" id="PTHR41967:SF6">
    <property type="entry name" value="FI19406P1-RELATED"/>
    <property type="match status" value="1"/>
</dbReference>
<dbReference type="PANTHER" id="PTHR41967">
    <property type="entry name" value="FI19406P1-RELATED"/>
    <property type="match status" value="1"/>
</dbReference>
<dbReference type="AlphaFoldDB" id="A0A3B0K770"/>
<protein>
    <recommendedName>
        <fullName evidence="6">DUF4770 domain-containing protein</fullName>
    </recommendedName>
</protein>
<evidence type="ECO:0000313" key="4">
    <source>
        <dbReference type="EMBL" id="SPP80851.1"/>
    </source>
</evidence>
<evidence type="ECO:0008006" key="6">
    <source>
        <dbReference type="Google" id="ProtNLM"/>
    </source>
</evidence>
<evidence type="ECO:0000256" key="1">
    <source>
        <dbReference type="SAM" id="MobiDB-lite"/>
    </source>
</evidence>
<accession>A0A3B0K770</accession>
<dbReference type="EMBL" id="OUUW01000005">
    <property type="protein sequence ID" value="SPP80851.1"/>
    <property type="molecule type" value="Genomic_DNA"/>
</dbReference>
<name>A0A3B0K770_DROGU</name>